<dbReference type="Proteomes" id="UP000251314">
    <property type="component" value="Unassembled WGS sequence"/>
</dbReference>
<feature type="transmembrane region" description="Helical" evidence="1">
    <location>
        <begin position="202"/>
        <end position="222"/>
    </location>
</feature>
<dbReference type="Proteomes" id="UP000697107">
    <property type="component" value="Unassembled WGS sequence"/>
</dbReference>
<feature type="transmembrane region" description="Helical" evidence="1">
    <location>
        <begin position="104"/>
        <end position="128"/>
    </location>
</feature>
<dbReference type="AlphaFoldDB" id="A0A329STI1"/>
<proteinExistence type="predicted"/>
<feature type="transmembrane region" description="Helical" evidence="1">
    <location>
        <begin position="134"/>
        <end position="161"/>
    </location>
</feature>
<evidence type="ECO:0000256" key="1">
    <source>
        <dbReference type="SAM" id="Phobius"/>
    </source>
</evidence>
<dbReference type="STRING" id="29920.A0A329STI1"/>
<feature type="transmembrane region" description="Helical" evidence="1">
    <location>
        <begin position="510"/>
        <end position="533"/>
    </location>
</feature>
<feature type="transmembrane region" description="Helical" evidence="1">
    <location>
        <begin position="467"/>
        <end position="489"/>
    </location>
</feature>
<organism evidence="3 4">
    <name type="scientific">Phytophthora cactorum</name>
    <dbReference type="NCBI Taxonomy" id="29920"/>
    <lineage>
        <taxon>Eukaryota</taxon>
        <taxon>Sar</taxon>
        <taxon>Stramenopiles</taxon>
        <taxon>Oomycota</taxon>
        <taxon>Peronosporomycetes</taxon>
        <taxon>Peronosporales</taxon>
        <taxon>Peronosporaceae</taxon>
        <taxon>Phytophthora</taxon>
    </lineage>
</organism>
<feature type="transmembrane region" description="Helical" evidence="1">
    <location>
        <begin position="37"/>
        <end position="58"/>
    </location>
</feature>
<dbReference type="VEuPathDB" id="FungiDB:PC110_g3570"/>
<dbReference type="OrthoDB" id="108578at2759"/>
<keyword evidence="1" id="KW-0812">Transmembrane</keyword>
<dbReference type="EMBL" id="MJFZ01000051">
    <property type="protein sequence ID" value="RAW40207.1"/>
    <property type="molecule type" value="Genomic_DNA"/>
</dbReference>
<protein>
    <submittedName>
        <fullName evidence="3">Uncharacterized protein</fullName>
    </submittedName>
</protein>
<feature type="transmembrane region" description="Helical" evidence="1">
    <location>
        <begin position="173"/>
        <end position="190"/>
    </location>
</feature>
<keyword evidence="4" id="KW-1185">Reference proteome</keyword>
<accession>A0A329STI1</accession>
<name>A0A329STI1_9STRA</name>
<feature type="transmembrane region" description="Helical" evidence="1">
    <location>
        <begin position="78"/>
        <end position="97"/>
    </location>
</feature>
<keyword evidence="1" id="KW-0472">Membrane</keyword>
<evidence type="ECO:0000313" key="4">
    <source>
        <dbReference type="Proteomes" id="UP000251314"/>
    </source>
</evidence>
<gene>
    <name evidence="3" type="ORF">PC110_g3570</name>
    <name evidence="2" type="ORF">PC118_g3119</name>
</gene>
<evidence type="ECO:0000313" key="3">
    <source>
        <dbReference type="EMBL" id="RAW40207.1"/>
    </source>
</evidence>
<keyword evidence="1" id="KW-1133">Transmembrane helix</keyword>
<sequence length="542" mass="61379">MLQSWKRLQVTYHGGKYSIQRLLALEAYTRSALSSRVLLLCIATPLPMATLVILQELIPLQDPKDGWKANYGFWLRDAITAFVVNLTNLGQAPFFITDLPISKLQLVIVAACTSTAFTAVAILIVAHFRFPVPFFLMAFAPLYYVVQIIVFRIVIGTRIFYRMLAQRFQLERYMAFITIQFTLVLLYPAYEAVFHVAEETWYHFLVILLLPVIKVVVKNMVLRCTIHLEDMMPEAAIFTVDYFNAIYVATCVQSSSSASAIMAITITDLTQALLMLYGLHRHTARTLPKLGRIVKEIPLNDSVLLSLSTLCRDLVNRDKQLDVGIRVRSCIPHQLSPIDEELIDKLDFLTNTTRVHVVQKAAIEGHREDLSWDSNSTSITGSSWCSRRRSDVIYPSIQLNTTPAEKLNILREALGVLFTTECLVVAAYLEAVVPLFYSGYMLVMVHFPSAQYHSEMVGVTRENVGATVFPVFVFAVLQIVAFVLLGLLIKRNCGMRALWQLAFVLESQMFLIQGKLMVWIMITLCCRLAHFGFDFTFKSITS</sequence>
<comment type="caution">
    <text evidence="3">The sequence shown here is derived from an EMBL/GenBank/DDBJ whole genome shotgun (WGS) entry which is preliminary data.</text>
</comment>
<reference evidence="3 4" key="1">
    <citation type="submission" date="2018-01" db="EMBL/GenBank/DDBJ databases">
        <title>Draft genome of the strawberry crown rot pathogen Phytophthora cactorum.</title>
        <authorList>
            <person name="Armitage A.D."/>
            <person name="Lysoe E."/>
            <person name="Nellist C.F."/>
            <person name="Harrison R.J."/>
            <person name="Brurberg M.B."/>
        </authorList>
    </citation>
    <scope>NUCLEOTIDE SEQUENCE [LARGE SCALE GENOMIC DNA]</scope>
    <source>
        <strain evidence="3 4">10300</strain>
    </source>
</reference>
<evidence type="ECO:0000313" key="2">
    <source>
        <dbReference type="EMBL" id="KAG2995145.1"/>
    </source>
</evidence>
<dbReference type="EMBL" id="RCML01000051">
    <property type="protein sequence ID" value="KAG2995145.1"/>
    <property type="molecule type" value="Genomic_DNA"/>
</dbReference>
<reference evidence="2" key="2">
    <citation type="submission" date="2018-10" db="EMBL/GenBank/DDBJ databases">
        <title>Effector identification in a new, highly contiguous assembly of the strawberry crown rot pathogen Phytophthora cactorum.</title>
        <authorList>
            <person name="Armitage A.D."/>
            <person name="Nellist C.F."/>
            <person name="Bates H."/>
            <person name="Vickerstaff R.J."/>
            <person name="Harrison R.J."/>
        </authorList>
    </citation>
    <scope>NUCLEOTIDE SEQUENCE</scope>
    <source>
        <strain evidence="2">P415</strain>
    </source>
</reference>
<feature type="transmembrane region" description="Helical" evidence="1">
    <location>
        <begin position="414"/>
        <end position="447"/>
    </location>
</feature>